<organism evidence="2 3">
    <name type="scientific">Pleomassaria siparia CBS 279.74</name>
    <dbReference type="NCBI Taxonomy" id="1314801"/>
    <lineage>
        <taxon>Eukaryota</taxon>
        <taxon>Fungi</taxon>
        <taxon>Dikarya</taxon>
        <taxon>Ascomycota</taxon>
        <taxon>Pezizomycotina</taxon>
        <taxon>Dothideomycetes</taxon>
        <taxon>Pleosporomycetidae</taxon>
        <taxon>Pleosporales</taxon>
        <taxon>Pleomassariaceae</taxon>
        <taxon>Pleomassaria</taxon>
    </lineage>
</organism>
<dbReference type="GO" id="GO:0002100">
    <property type="term" value="P:tRNA wobble adenosine to inosine editing"/>
    <property type="evidence" value="ECO:0007669"/>
    <property type="project" value="InterPro"/>
</dbReference>
<dbReference type="PROSITE" id="PS50141">
    <property type="entry name" value="A_DEAMIN_EDITASE"/>
    <property type="match status" value="1"/>
</dbReference>
<accession>A0A6G1KKH2</accession>
<dbReference type="InterPro" id="IPR002466">
    <property type="entry name" value="A_deamin"/>
</dbReference>
<keyword evidence="3" id="KW-1185">Reference proteome</keyword>
<feature type="domain" description="A to I editase" evidence="1">
    <location>
        <begin position="53"/>
        <end position="405"/>
    </location>
</feature>
<protein>
    <recommendedName>
        <fullName evidence="1">A to I editase domain-containing protein</fullName>
    </recommendedName>
</protein>
<dbReference type="OrthoDB" id="10268011at2759"/>
<dbReference type="InterPro" id="IPR042935">
    <property type="entry name" value="Tad1"/>
</dbReference>
<evidence type="ECO:0000313" key="2">
    <source>
        <dbReference type="EMBL" id="KAF2712982.1"/>
    </source>
</evidence>
<dbReference type="PANTHER" id="PTHR47803:SF1">
    <property type="entry name" value="TRNA-SPECIFIC ADENOSINE DEAMINASE 1"/>
    <property type="match status" value="1"/>
</dbReference>
<dbReference type="SMART" id="SM00552">
    <property type="entry name" value="ADEAMc"/>
    <property type="match status" value="1"/>
</dbReference>
<dbReference type="GO" id="GO:0003723">
    <property type="term" value="F:RNA binding"/>
    <property type="evidence" value="ECO:0007669"/>
    <property type="project" value="InterPro"/>
</dbReference>
<reference evidence="2" key="1">
    <citation type="journal article" date="2020" name="Stud. Mycol.">
        <title>101 Dothideomycetes genomes: a test case for predicting lifestyles and emergence of pathogens.</title>
        <authorList>
            <person name="Haridas S."/>
            <person name="Albert R."/>
            <person name="Binder M."/>
            <person name="Bloem J."/>
            <person name="Labutti K."/>
            <person name="Salamov A."/>
            <person name="Andreopoulos B."/>
            <person name="Baker S."/>
            <person name="Barry K."/>
            <person name="Bills G."/>
            <person name="Bluhm B."/>
            <person name="Cannon C."/>
            <person name="Castanera R."/>
            <person name="Culley D."/>
            <person name="Daum C."/>
            <person name="Ezra D."/>
            <person name="Gonzalez J."/>
            <person name="Henrissat B."/>
            <person name="Kuo A."/>
            <person name="Liang C."/>
            <person name="Lipzen A."/>
            <person name="Lutzoni F."/>
            <person name="Magnuson J."/>
            <person name="Mondo S."/>
            <person name="Nolan M."/>
            <person name="Ohm R."/>
            <person name="Pangilinan J."/>
            <person name="Park H.-J."/>
            <person name="Ramirez L."/>
            <person name="Alfaro M."/>
            <person name="Sun H."/>
            <person name="Tritt A."/>
            <person name="Yoshinaga Y."/>
            <person name="Zwiers L.-H."/>
            <person name="Turgeon B."/>
            <person name="Goodwin S."/>
            <person name="Spatafora J."/>
            <person name="Crous P."/>
            <person name="Grigoriev I."/>
        </authorList>
    </citation>
    <scope>NUCLEOTIDE SEQUENCE</scope>
    <source>
        <strain evidence="2">CBS 279.74</strain>
    </source>
</reference>
<dbReference type="Pfam" id="PF02137">
    <property type="entry name" value="A_deamin"/>
    <property type="match status" value="1"/>
</dbReference>
<dbReference type="GO" id="GO:0043829">
    <property type="term" value="F:tRNA-specific adenosine-37 deaminase activity"/>
    <property type="evidence" value="ECO:0007669"/>
    <property type="project" value="TreeGrafter"/>
</dbReference>
<dbReference type="EMBL" id="MU005765">
    <property type="protein sequence ID" value="KAF2712982.1"/>
    <property type="molecule type" value="Genomic_DNA"/>
</dbReference>
<name>A0A6G1KKH2_9PLEO</name>
<evidence type="ECO:0000259" key="1">
    <source>
        <dbReference type="PROSITE" id="PS50141"/>
    </source>
</evidence>
<gene>
    <name evidence="2" type="ORF">K504DRAFT_371562</name>
</gene>
<dbReference type="AlphaFoldDB" id="A0A6G1KKH2"/>
<dbReference type="PANTHER" id="PTHR47803">
    <property type="entry name" value="TRNA-SPECIFIC ADENOSINE DEAMINASE 1"/>
    <property type="match status" value="1"/>
</dbReference>
<dbReference type="Proteomes" id="UP000799428">
    <property type="component" value="Unassembled WGS sequence"/>
</dbReference>
<sequence length="412" mass="45544">MTPDPDAIADCVLATFDQLPARCKPRPRDDGSREWVPLSGIVLAKDRELVCVSLGTGMKCLPLGKLPLAHGNVLHDWHAEVLAIRSFNRFLLEECLLLSKLPHTPSKYIQRSANEHPEHPPFTIREDVGIYMYCSEAPCGDASMELVMESQEDSTPWTTPPPLIQQVSDSPSSEPIALRGRSHFSHLGAVRLKPSRPDAPPTLSKSCSDKLALTQATSLLSSVTSLVVSPQNAYLTVLVLPTSQLSEIGCTRAFSCFGRMSAVTSEMEQKWAGGYRWHGFNTLGTTREFEWSRRSATATQKLVPSNISTIHTRHFQQTLIGGVLQGRKQMDARGASAICRRSMWKSALEIAMAVGISALLEIVKKASYREVKEGSLLEARRRVKREVRDGVLKGWVRNGRDEDFSIEDGGPK</sequence>
<evidence type="ECO:0000313" key="3">
    <source>
        <dbReference type="Proteomes" id="UP000799428"/>
    </source>
</evidence>
<proteinExistence type="predicted"/>